<proteinExistence type="predicted"/>
<dbReference type="Proteomes" id="UP000310708">
    <property type="component" value="Unassembled WGS sequence"/>
</dbReference>
<feature type="binding site" evidence="1">
    <location>
        <position position="108"/>
    </location>
    <ligand>
        <name>Mg(2+)</name>
        <dbReference type="ChEBI" id="CHEBI:18420"/>
    </ligand>
</feature>
<feature type="binding site" evidence="1">
    <location>
        <begin position="85"/>
        <end position="88"/>
    </location>
    <ligand>
        <name>substrate</name>
    </ligand>
</feature>
<evidence type="ECO:0000256" key="1">
    <source>
        <dbReference type="PIRSR" id="PIRSR605493-1"/>
    </source>
</evidence>
<dbReference type="Gene3D" id="3.50.30.40">
    <property type="entry name" value="Ribonuclease E inhibitor RraA/RraA-like"/>
    <property type="match status" value="1"/>
</dbReference>
<dbReference type="GO" id="GO:0008948">
    <property type="term" value="F:oxaloacetate decarboxylase activity"/>
    <property type="evidence" value="ECO:0007669"/>
    <property type="project" value="TreeGrafter"/>
</dbReference>
<dbReference type="SUPFAM" id="SSF89562">
    <property type="entry name" value="RraA-like"/>
    <property type="match status" value="1"/>
</dbReference>
<dbReference type="InterPro" id="IPR036704">
    <property type="entry name" value="RraA/RraA-like_sf"/>
</dbReference>
<evidence type="ECO:0000313" key="2">
    <source>
        <dbReference type="EMBL" id="TIC68213.1"/>
    </source>
</evidence>
<evidence type="ECO:0000313" key="3">
    <source>
        <dbReference type="Proteomes" id="UP000310708"/>
    </source>
</evidence>
<dbReference type="CDD" id="cd16841">
    <property type="entry name" value="RraA_family"/>
    <property type="match status" value="1"/>
</dbReference>
<keyword evidence="1" id="KW-0479">Metal-binding</keyword>
<comment type="cofactor">
    <cofactor evidence="1">
        <name>Mg(2+)</name>
        <dbReference type="ChEBI" id="CHEBI:18420"/>
    </cofactor>
</comment>
<dbReference type="GO" id="GO:0047443">
    <property type="term" value="F:4-hydroxy-4-methyl-2-oxoglutarate aldolase activity"/>
    <property type="evidence" value="ECO:0007669"/>
    <property type="project" value="TreeGrafter"/>
</dbReference>
<feature type="binding site" evidence="1">
    <location>
        <position position="107"/>
    </location>
    <ligand>
        <name>substrate</name>
    </ligand>
</feature>
<gene>
    <name evidence="2" type="ORF">E3Q01_00933</name>
</gene>
<organism evidence="2 3">
    <name type="scientific">Wallemia mellicola</name>
    <dbReference type="NCBI Taxonomy" id="1708541"/>
    <lineage>
        <taxon>Eukaryota</taxon>
        <taxon>Fungi</taxon>
        <taxon>Dikarya</taxon>
        <taxon>Basidiomycota</taxon>
        <taxon>Wallemiomycotina</taxon>
        <taxon>Wallemiomycetes</taxon>
        <taxon>Wallemiales</taxon>
        <taxon>Wallemiaceae</taxon>
        <taxon>Wallemia</taxon>
    </lineage>
</organism>
<reference evidence="2 3" key="1">
    <citation type="submission" date="2019-03" db="EMBL/GenBank/DDBJ databases">
        <title>Sequencing 25 genomes of Wallemia mellicola.</title>
        <authorList>
            <person name="Gostincar C."/>
        </authorList>
    </citation>
    <scope>NUCLEOTIDE SEQUENCE [LARGE SCALE GENOMIC DNA]</scope>
    <source>
        <strain evidence="2 3">EXF-757</strain>
    </source>
</reference>
<name>A0A4T0PVV4_9BASI</name>
<protein>
    <submittedName>
        <fullName evidence="2">RraA-like protein</fullName>
    </submittedName>
</protein>
<keyword evidence="1" id="KW-0460">Magnesium</keyword>
<dbReference type="GO" id="GO:0046872">
    <property type="term" value="F:metal ion binding"/>
    <property type="evidence" value="ECO:0007669"/>
    <property type="project" value="UniProtKB-KW"/>
</dbReference>
<dbReference type="InterPro" id="IPR005493">
    <property type="entry name" value="RraA/RraA-like"/>
</dbReference>
<dbReference type="PANTHER" id="PTHR33254:SF4">
    <property type="entry name" value="4-HYDROXY-4-METHYL-2-OXOGLUTARATE ALDOLASE 3-RELATED"/>
    <property type="match status" value="1"/>
</dbReference>
<accession>A0A4T0PVV4</accession>
<comment type="caution">
    <text evidence="2">The sequence shown here is derived from an EMBL/GenBank/DDBJ whole genome shotgun (WGS) entry which is preliminary data.</text>
</comment>
<sequence>MTPISSTTISDAFHKLDPKPSTGGYLPDLHSFTGSQTLSAPVFPIKFVYKDSGTAPLRQHFVDLCPEGHILLLCPPENSTNACFGGLLATAAAAQSVAGVVANGRVRDLDELEDSGLTIFAKGTSVCGQAPFLAPVSAGETVEITHPNGHKITIKSGDQLFADRNGVIVVDSTRMNEIEAIAAKSEQTDELCRQALAKGDSVKEVFAKYRGK</sequence>
<dbReference type="EMBL" id="SPRX01000008">
    <property type="protein sequence ID" value="TIC68213.1"/>
    <property type="molecule type" value="Genomic_DNA"/>
</dbReference>
<dbReference type="Pfam" id="PF03737">
    <property type="entry name" value="RraA-like"/>
    <property type="match status" value="1"/>
</dbReference>
<dbReference type="AlphaFoldDB" id="A0A4T0PVV4"/>
<dbReference type="PANTHER" id="PTHR33254">
    <property type="entry name" value="4-HYDROXY-4-METHYL-2-OXOGLUTARATE ALDOLASE 3-RELATED"/>
    <property type="match status" value="1"/>
</dbReference>